<name>A0A645D716_9ZZZZ</name>
<dbReference type="EMBL" id="VSSQ01033306">
    <property type="protein sequence ID" value="MPM84848.1"/>
    <property type="molecule type" value="Genomic_DNA"/>
</dbReference>
<comment type="caution">
    <text evidence="2">The sequence shown here is derived from an EMBL/GenBank/DDBJ whole genome shotgun (WGS) entry which is preliminary data.</text>
</comment>
<feature type="region of interest" description="Disordered" evidence="1">
    <location>
        <begin position="90"/>
        <end position="119"/>
    </location>
</feature>
<gene>
    <name evidence="2" type="ORF">SDC9_131924</name>
</gene>
<accession>A0A645D716</accession>
<reference evidence="2" key="1">
    <citation type="submission" date="2019-08" db="EMBL/GenBank/DDBJ databases">
        <authorList>
            <person name="Kucharzyk K."/>
            <person name="Murdoch R.W."/>
            <person name="Higgins S."/>
            <person name="Loffler F."/>
        </authorList>
    </citation>
    <scope>NUCLEOTIDE SEQUENCE</scope>
</reference>
<feature type="compositionally biased region" description="Basic residues" evidence="1">
    <location>
        <begin position="93"/>
        <end position="106"/>
    </location>
</feature>
<evidence type="ECO:0000256" key="1">
    <source>
        <dbReference type="SAM" id="MobiDB-lite"/>
    </source>
</evidence>
<organism evidence="2">
    <name type="scientific">bioreactor metagenome</name>
    <dbReference type="NCBI Taxonomy" id="1076179"/>
    <lineage>
        <taxon>unclassified sequences</taxon>
        <taxon>metagenomes</taxon>
        <taxon>ecological metagenomes</taxon>
    </lineage>
</organism>
<evidence type="ECO:0000313" key="2">
    <source>
        <dbReference type="EMBL" id="MPM84848.1"/>
    </source>
</evidence>
<protein>
    <submittedName>
        <fullName evidence="2">Uncharacterized protein</fullName>
    </submittedName>
</protein>
<dbReference type="AlphaFoldDB" id="A0A645D716"/>
<sequence length="174" mass="18969">MPAYISSQPETSSSSIFTATTASRIRMPTLKATPMKLSTGDQIDEFVNACFKIMKPISTMPEGVTDATPDACSPIRASDWMIELAKAGPLRSSQRKKPKNRMKRMNSAKNSPMSALRSAMKPNVKTSEIVPSVQNRNIAAFITTVCQDVARVANSVTTWSSIPWLVSWADAAVE</sequence>
<proteinExistence type="predicted"/>